<dbReference type="AlphaFoldDB" id="A0AAD4E9K6"/>
<keyword evidence="2" id="KW-1185">Reference proteome</keyword>
<dbReference type="Proteomes" id="UP001195769">
    <property type="component" value="Unassembled WGS sequence"/>
</dbReference>
<gene>
    <name evidence="1" type="ORF">F5891DRAFT_1025992</name>
</gene>
<dbReference type="EMBL" id="JABBWK010000019">
    <property type="protein sequence ID" value="KAG1901892.1"/>
    <property type="molecule type" value="Genomic_DNA"/>
</dbReference>
<accession>A0AAD4E9K6</accession>
<protein>
    <submittedName>
        <fullName evidence="1">Uncharacterized protein</fullName>
    </submittedName>
</protein>
<evidence type="ECO:0000313" key="1">
    <source>
        <dbReference type="EMBL" id="KAG1901892.1"/>
    </source>
</evidence>
<evidence type="ECO:0000313" key="2">
    <source>
        <dbReference type="Proteomes" id="UP001195769"/>
    </source>
</evidence>
<sequence length="76" mass="8671">MYGRFLREGTSRAALVNLISVILVQYLQPDVFCLMITKMYHYQQRGLLVTPFQGLVDRSSGRSMLQLLHLPITQGS</sequence>
<name>A0AAD4E9K6_9AGAM</name>
<reference evidence="1" key="1">
    <citation type="journal article" date="2020" name="New Phytol.">
        <title>Comparative genomics reveals dynamic genome evolution in host specialist ectomycorrhizal fungi.</title>
        <authorList>
            <person name="Lofgren L.A."/>
            <person name="Nguyen N.H."/>
            <person name="Vilgalys R."/>
            <person name="Ruytinx J."/>
            <person name="Liao H.L."/>
            <person name="Branco S."/>
            <person name="Kuo A."/>
            <person name="LaButti K."/>
            <person name="Lipzen A."/>
            <person name="Andreopoulos W."/>
            <person name="Pangilinan J."/>
            <person name="Riley R."/>
            <person name="Hundley H."/>
            <person name="Na H."/>
            <person name="Barry K."/>
            <person name="Grigoriev I.V."/>
            <person name="Stajich J.E."/>
            <person name="Kennedy P.G."/>
        </authorList>
    </citation>
    <scope>NUCLEOTIDE SEQUENCE</scope>
    <source>
        <strain evidence="1">FC203</strain>
    </source>
</reference>
<proteinExistence type="predicted"/>
<dbReference type="GeneID" id="64655701"/>
<comment type="caution">
    <text evidence="1">The sequence shown here is derived from an EMBL/GenBank/DDBJ whole genome shotgun (WGS) entry which is preliminary data.</text>
</comment>
<organism evidence="1 2">
    <name type="scientific">Suillus fuscotomentosus</name>
    <dbReference type="NCBI Taxonomy" id="1912939"/>
    <lineage>
        <taxon>Eukaryota</taxon>
        <taxon>Fungi</taxon>
        <taxon>Dikarya</taxon>
        <taxon>Basidiomycota</taxon>
        <taxon>Agaricomycotina</taxon>
        <taxon>Agaricomycetes</taxon>
        <taxon>Agaricomycetidae</taxon>
        <taxon>Boletales</taxon>
        <taxon>Suillineae</taxon>
        <taxon>Suillaceae</taxon>
        <taxon>Suillus</taxon>
    </lineage>
</organism>
<dbReference type="RefSeq" id="XP_041227467.1">
    <property type="nucleotide sequence ID" value="XM_041361403.1"/>
</dbReference>